<dbReference type="RefSeq" id="WP_145851460.1">
    <property type="nucleotide sequence ID" value="NZ_RPFW01000001.1"/>
</dbReference>
<evidence type="ECO:0000256" key="1">
    <source>
        <dbReference type="SAM" id="Phobius"/>
    </source>
</evidence>
<dbReference type="GO" id="GO:0140359">
    <property type="term" value="F:ABC-type transporter activity"/>
    <property type="evidence" value="ECO:0007669"/>
    <property type="project" value="InterPro"/>
</dbReference>
<feature type="transmembrane region" description="Helical" evidence="1">
    <location>
        <begin position="93"/>
        <end position="112"/>
    </location>
</feature>
<feature type="transmembrane region" description="Helical" evidence="1">
    <location>
        <begin position="212"/>
        <end position="234"/>
    </location>
</feature>
<evidence type="ECO:0000313" key="2">
    <source>
        <dbReference type="EMBL" id="TVZ06707.1"/>
    </source>
</evidence>
<comment type="caution">
    <text evidence="2">The sequence shown here is derived from an EMBL/GenBank/DDBJ whole genome shotgun (WGS) entry which is preliminary data.</text>
</comment>
<keyword evidence="3" id="KW-1185">Reference proteome</keyword>
<evidence type="ECO:0008006" key="4">
    <source>
        <dbReference type="Google" id="ProtNLM"/>
    </source>
</evidence>
<proteinExistence type="predicted"/>
<protein>
    <recommendedName>
        <fullName evidence="4">ABC transporter permease</fullName>
    </recommendedName>
</protein>
<dbReference type="GO" id="GO:0005886">
    <property type="term" value="C:plasma membrane"/>
    <property type="evidence" value="ECO:0007669"/>
    <property type="project" value="UniProtKB-SubCell"/>
</dbReference>
<dbReference type="OrthoDB" id="3579673at2"/>
<organism evidence="2 3">
    <name type="scientific">Trebonia kvetii</name>
    <dbReference type="NCBI Taxonomy" id="2480626"/>
    <lineage>
        <taxon>Bacteria</taxon>
        <taxon>Bacillati</taxon>
        <taxon>Actinomycetota</taxon>
        <taxon>Actinomycetes</taxon>
        <taxon>Streptosporangiales</taxon>
        <taxon>Treboniaceae</taxon>
        <taxon>Trebonia</taxon>
    </lineage>
</organism>
<keyword evidence="1" id="KW-0472">Membrane</keyword>
<gene>
    <name evidence="2" type="ORF">EAS64_04880</name>
</gene>
<dbReference type="AlphaFoldDB" id="A0A6P2C6U5"/>
<feature type="transmembrane region" description="Helical" evidence="1">
    <location>
        <begin position="332"/>
        <end position="350"/>
    </location>
</feature>
<keyword evidence="1" id="KW-1133">Transmembrane helix</keyword>
<feature type="transmembrane region" description="Helical" evidence="1">
    <location>
        <begin position="34"/>
        <end position="53"/>
    </location>
</feature>
<feature type="transmembrane region" description="Helical" evidence="1">
    <location>
        <begin position="180"/>
        <end position="205"/>
    </location>
</feature>
<dbReference type="EMBL" id="RPFW01000001">
    <property type="protein sequence ID" value="TVZ06707.1"/>
    <property type="molecule type" value="Genomic_DNA"/>
</dbReference>
<sequence length="355" mass="38435">MSALTVPASPEADARLRPLPWRRMAGIIWRQHRFALAGEAALLGVLAVLLWIAGTTLHHSYANAVACRPAGSPACQAATLAFVGSYGFLSNGIILQALPALIGAFIGAPLLAREMETGTFRYAWTQGFGRWRWSLAKLASLAVAVTVPALLFGLLLSWYYQPYFATRNDSLGLIEMTQFFPGLFDLHGVAFAAWTLAAFAIGALAGMLIRRVVPAIAATLAVYAGLAFAAGAFLREHYLTPLVTSDLNLPGSAWVLGQWWTKGGVTLSSATMYQVINSAWEQVNPPAPGAAGAAGKYGDYLSVLRYLTGHGYTQWTRYQPGSRFWPFQWIESGWLLALSVLLIAGCVWLVRRRAA</sequence>
<reference evidence="2 3" key="1">
    <citation type="submission" date="2018-11" db="EMBL/GenBank/DDBJ databases">
        <title>Trebonia kvetii gen.nov., sp.nov., a novel acidophilic actinobacterium, and proposal of the new actinobacterial family Treboniaceae fam. nov.</title>
        <authorList>
            <person name="Rapoport D."/>
            <person name="Sagova-Mareckova M."/>
            <person name="Sedlacek I."/>
            <person name="Provaznik J."/>
            <person name="Kralova S."/>
            <person name="Pavlinic D."/>
            <person name="Benes V."/>
            <person name="Kopecky J."/>
        </authorList>
    </citation>
    <scope>NUCLEOTIDE SEQUENCE [LARGE SCALE GENOMIC DNA]</scope>
    <source>
        <strain evidence="2 3">15Tr583</strain>
    </source>
</reference>
<evidence type="ECO:0000313" key="3">
    <source>
        <dbReference type="Proteomes" id="UP000460272"/>
    </source>
</evidence>
<feature type="transmembrane region" description="Helical" evidence="1">
    <location>
        <begin position="138"/>
        <end position="160"/>
    </location>
</feature>
<dbReference type="Proteomes" id="UP000460272">
    <property type="component" value="Unassembled WGS sequence"/>
</dbReference>
<name>A0A6P2C6U5_9ACTN</name>
<accession>A0A6P2C6U5</accession>
<keyword evidence="1" id="KW-0812">Transmembrane</keyword>